<evidence type="ECO:0000313" key="2">
    <source>
        <dbReference type="Proteomes" id="UP000478090"/>
    </source>
</evidence>
<dbReference type="EMBL" id="WWCM01000007">
    <property type="protein sequence ID" value="MYM40023.1"/>
    <property type="molecule type" value="Genomic_DNA"/>
</dbReference>
<reference evidence="1 2" key="1">
    <citation type="submission" date="2019-12" db="EMBL/GenBank/DDBJ databases">
        <title>Novel species isolated from a subtropical stream in China.</title>
        <authorList>
            <person name="Lu H."/>
        </authorList>
    </citation>
    <scope>NUCLEOTIDE SEQUENCE [LARGE SCALE GENOMIC DNA]</scope>
    <source>
        <strain evidence="1 2">CY13W</strain>
    </source>
</reference>
<protein>
    <recommendedName>
        <fullName evidence="3">Tir chaperone protein (CesT) family protein</fullName>
    </recommendedName>
</protein>
<accession>A0ABW9VKR3</accession>
<evidence type="ECO:0000313" key="1">
    <source>
        <dbReference type="EMBL" id="MYM40023.1"/>
    </source>
</evidence>
<dbReference type="Proteomes" id="UP000478090">
    <property type="component" value="Unassembled WGS sequence"/>
</dbReference>
<sequence>MTDTQWQELIFDFCLTNGLPRPQDLLENGLLVIEGMHTAIAFDGEESGRLSIRFDVDTIPPASKSRVFEALMMSNYICGIGGACVWSCHPTNSTAVCSYSVLLAAETTGQQLAEALQDAARNTKKMWSNTLAVIEKSSPGGLPMEFI</sequence>
<keyword evidence="2" id="KW-1185">Reference proteome</keyword>
<gene>
    <name evidence="1" type="ORF">GTP27_11860</name>
</gene>
<dbReference type="RefSeq" id="WP_161039385.1">
    <property type="nucleotide sequence ID" value="NZ_WWCM01000007.1"/>
</dbReference>
<evidence type="ECO:0008006" key="3">
    <source>
        <dbReference type="Google" id="ProtNLM"/>
    </source>
</evidence>
<dbReference type="Gene3D" id="3.30.1460.10">
    <property type="match status" value="1"/>
</dbReference>
<comment type="caution">
    <text evidence="1">The sequence shown here is derived from an EMBL/GenBank/DDBJ whole genome shotgun (WGS) entry which is preliminary data.</text>
</comment>
<name>A0ABW9VKR3_9BURK</name>
<proteinExistence type="predicted"/>
<organism evidence="1 2">
    <name type="scientific">Duganella qianjiadongensis</name>
    <dbReference type="NCBI Taxonomy" id="2692176"/>
    <lineage>
        <taxon>Bacteria</taxon>
        <taxon>Pseudomonadati</taxon>
        <taxon>Pseudomonadota</taxon>
        <taxon>Betaproteobacteria</taxon>
        <taxon>Burkholderiales</taxon>
        <taxon>Oxalobacteraceae</taxon>
        <taxon>Telluria group</taxon>
        <taxon>Duganella</taxon>
    </lineage>
</organism>